<keyword evidence="1" id="KW-0732">Signal</keyword>
<dbReference type="Gene3D" id="3.90.840.10">
    <property type="entry name" value="Thiol-activated cytolysin superfamily/Thiol-activated cytolysin, alpha-beta domain"/>
    <property type="match status" value="1"/>
</dbReference>
<dbReference type="InterPro" id="IPR036359">
    <property type="entry name" value="Thiol_cytolysin_sf"/>
</dbReference>
<keyword evidence="3" id="KW-1185">Reference proteome</keyword>
<organism evidence="2 3">
    <name type="scientific">Croceitalea vernalis</name>
    <dbReference type="NCBI Taxonomy" id="3075599"/>
    <lineage>
        <taxon>Bacteria</taxon>
        <taxon>Pseudomonadati</taxon>
        <taxon>Bacteroidota</taxon>
        <taxon>Flavobacteriia</taxon>
        <taxon>Flavobacteriales</taxon>
        <taxon>Flavobacteriaceae</taxon>
        <taxon>Croceitalea</taxon>
    </lineage>
</organism>
<proteinExistence type="predicted"/>
<evidence type="ECO:0000313" key="2">
    <source>
        <dbReference type="EMBL" id="MDT0621611.1"/>
    </source>
</evidence>
<protein>
    <submittedName>
        <fullName evidence="2">Thiol-activated cytolysin family protein</fullName>
    </submittedName>
</protein>
<comment type="caution">
    <text evidence="2">The sequence shown here is derived from an EMBL/GenBank/DDBJ whole genome shotgun (WGS) entry which is preliminary data.</text>
</comment>
<evidence type="ECO:0000256" key="1">
    <source>
        <dbReference type="SAM" id="SignalP"/>
    </source>
</evidence>
<sequence>MKTNQSQLKIAMRVLSLMLLLIIVACSSDEVIEPVGGSDDEVPMGNEETIDDVVANLSYDPDQLLGVVGTGSTITEKVPVDTEDAPPEFENNVTTNCTTTTYSLETNFEDIAILKPNAGIIWPGALVKIDNDLRDGLPTPVTLGRAPVDLRVDLPGIGEDGNVAVDNPTFNSVDAGIDTALEWWNANAYDEGYVNEGSSFSSEKTAYSSKQVSLELGINIQWASTDFSSQLNFQSTKERRVANMVFKQVFYTVSMVPPASPTAVFNEDLSSQDVASTFSSSSPPGYIQSVSYGRIIMFRLETNYESTDVQLEAALGYAAGKNNSLELETEATLKSILANSSITTVVIGGNAEVATEAVTARDFGDLAPIIQGSNAVYSRDNPGSPISYTVRFLKDNTLAKMGYTESYTAENCSSEGVEHRTVDFINDTGRSFRVGLTYKNNLQGSGGSISKAQLATDPDRGWVQVDVSGSINELQPPNGAYDIRLYVQDEDEKDVYQYDIGDTTSSLNSCHRATTGFLGCCLEIQKVTCN</sequence>
<dbReference type="EMBL" id="JAVRHU010000002">
    <property type="protein sequence ID" value="MDT0621611.1"/>
    <property type="molecule type" value="Genomic_DNA"/>
</dbReference>
<dbReference type="RefSeq" id="WP_311387662.1">
    <property type="nucleotide sequence ID" value="NZ_JAVRHU010000002.1"/>
</dbReference>
<gene>
    <name evidence="2" type="ORF">RM520_08235</name>
</gene>
<evidence type="ECO:0000313" key="3">
    <source>
        <dbReference type="Proteomes" id="UP001250662"/>
    </source>
</evidence>
<accession>A0ABU3BHK1</accession>
<dbReference type="InterPro" id="IPR036363">
    <property type="entry name" value="Thiol_cytolysin_ab_sf"/>
</dbReference>
<reference evidence="2 3" key="1">
    <citation type="submission" date="2023-09" db="EMBL/GenBank/DDBJ databases">
        <authorList>
            <person name="Rey-Velasco X."/>
        </authorList>
    </citation>
    <scope>NUCLEOTIDE SEQUENCE [LARGE SCALE GENOMIC DNA]</scope>
    <source>
        <strain evidence="2 3">P007</strain>
    </source>
</reference>
<name>A0ABU3BHK1_9FLAO</name>
<dbReference type="Proteomes" id="UP001250662">
    <property type="component" value="Unassembled WGS sequence"/>
</dbReference>
<dbReference type="InterPro" id="IPR001869">
    <property type="entry name" value="Thiol_cytolysin"/>
</dbReference>
<dbReference type="PROSITE" id="PS51257">
    <property type="entry name" value="PROKAR_LIPOPROTEIN"/>
    <property type="match status" value="1"/>
</dbReference>
<dbReference type="Gene3D" id="3.40.30.40">
    <property type="entry name" value="Perfringolysin"/>
    <property type="match status" value="1"/>
</dbReference>
<dbReference type="Pfam" id="PF01289">
    <property type="entry name" value="Thiol_cytolysin"/>
    <property type="match status" value="1"/>
</dbReference>
<dbReference type="Gene3D" id="3.30.1040.20">
    <property type="match status" value="1"/>
</dbReference>
<dbReference type="SUPFAM" id="SSF56978">
    <property type="entry name" value="Perfringolysin"/>
    <property type="match status" value="1"/>
</dbReference>
<dbReference type="PRINTS" id="PR01400">
    <property type="entry name" value="TACYTOLYSIN"/>
</dbReference>
<feature type="chain" id="PRO_5046274672" evidence="1">
    <location>
        <begin position="28"/>
        <end position="530"/>
    </location>
</feature>
<feature type="signal peptide" evidence="1">
    <location>
        <begin position="1"/>
        <end position="27"/>
    </location>
</feature>